<proteinExistence type="predicted"/>
<name>A0A858RCE0_9BACT</name>
<evidence type="ECO:0000313" key="1">
    <source>
        <dbReference type="EMBL" id="QJE94355.1"/>
    </source>
</evidence>
<evidence type="ECO:0000313" key="2">
    <source>
        <dbReference type="Proteomes" id="UP000501812"/>
    </source>
</evidence>
<sequence>MPAPTEIDGDGFSKRPLSRYMPLARFQSMLSEGLYVAPVWKFEDIWEGLLGVQLRERMREEKGTRYAYGRSDYEDVLRWVHVSCWYDGVKENAVMWRGYGGAGDAVMIESSAAKLERLYRESPEFYVAHMDAVTYHPPGDEPRWTKLPSLIARYDMKRPDPLPDKPDPVTLLPELFLKYDHYEGEKEFRLVTLNKRYRDPGEEPGAYRLRFDRSTRFIDRVRVSPRATEEYFQKVREMCFEFDPDLRVERSEIGVR</sequence>
<dbReference type="EMBL" id="CP051774">
    <property type="protein sequence ID" value="QJE94355.1"/>
    <property type="molecule type" value="Genomic_DNA"/>
</dbReference>
<dbReference type="KEGG" id="luo:HHL09_00660"/>
<dbReference type="AlphaFoldDB" id="A0A858RCE0"/>
<protein>
    <submittedName>
        <fullName evidence="1">DUF2971 domain-containing protein</fullName>
    </submittedName>
</protein>
<dbReference type="RefSeq" id="WP_169452576.1">
    <property type="nucleotide sequence ID" value="NZ_CP051774.1"/>
</dbReference>
<dbReference type="Proteomes" id="UP000501812">
    <property type="component" value="Chromosome"/>
</dbReference>
<reference evidence="1 2" key="1">
    <citation type="submission" date="2020-04" db="EMBL/GenBank/DDBJ databases">
        <title>Luteolibacter sp. G-1-1-1 isolated from soil.</title>
        <authorList>
            <person name="Dahal R.H."/>
        </authorList>
    </citation>
    <scope>NUCLEOTIDE SEQUENCE [LARGE SCALE GENOMIC DNA]</scope>
    <source>
        <strain evidence="1 2">G-1-1-1</strain>
    </source>
</reference>
<organism evidence="1 2">
    <name type="scientific">Luteolibacter luteus</name>
    <dbReference type="NCBI Taxonomy" id="2728835"/>
    <lineage>
        <taxon>Bacteria</taxon>
        <taxon>Pseudomonadati</taxon>
        <taxon>Verrucomicrobiota</taxon>
        <taxon>Verrucomicrobiia</taxon>
        <taxon>Verrucomicrobiales</taxon>
        <taxon>Verrucomicrobiaceae</taxon>
        <taxon>Luteolibacter</taxon>
    </lineage>
</organism>
<accession>A0A858RCE0</accession>
<keyword evidence="2" id="KW-1185">Reference proteome</keyword>
<gene>
    <name evidence="1" type="ORF">HHL09_00660</name>
</gene>